<sequence length="211" mass="23176">MAELTDAKRRIIEALKRADEATAHELAERFATTTTAVRQHLDALEQSGLVERFEGQTHGRGRPAIHWRSTPLARELFPDRHSELTVELVDSIRSTLGDDALDRLIDHRATRQLSAYRAALPEGPVAVRVGALADRRTSEGYLAEVVTDGNDLLLIEHHCPICNAAAACPSLCRSELDVFQAVLGTTVVVTRQQHLLGGDARCAYRITVAPD</sequence>
<dbReference type="AlphaFoldDB" id="A0A6J7FAM8"/>
<protein>
    <submittedName>
        <fullName evidence="2">Unannotated protein</fullName>
    </submittedName>
</protein>
<dbReference type="PANTHER" id="PTHR38600:SF2">
    <property type="entry name" value="SLL0088 PROTEIN"/>
    <property type="match status" value="1"/>
</dbReference>
<proteinExistence type="predicted"/>
<gene>
    <name evidence="2" type="ORF">UFOPK3376_02604</name>
</gene>
<dbReference type="InterPro" id="IPR036388">
    <property type="entry name" value="WH-like_DNA-bd_sf"/>
</dbReference>
<name>A0A6J7FAM8_9ZZZZ</name>
<evidence type="ECO:0000313" key="2">
    <source>
        <dbReference type="EMBL" id="CAB4888543.1"/>
    </source>
</evidence>
<dbReference type="EMBL" id="CAFBLP010000090">
    <property type="protein sequence ID" value="CAB4888543.1"/>
    <property type="molecule type" value="Genomic_DNA"/>
</dbReference>
<feature type="domain" description="HTH marR-type" evidence="1">
    <location>
        <begin position="4"/>
        <end position="60"/>
    </location>
</feature>
<dbReference type="Gene3D" id="1.10.10.10">
    <property type="entry name" value="Winged helix-like DNA-binding domain superfamily/Winged helix DNA-binding domain"/>
    <property type="match status" value="1"/>
</dbReference>
<reference evidence="2" key="1">
    <citation type="submission" date="2020-05" db="EMBL/GenBank/DDBJ databases">
        <authorList>
            <person name="Chiriac C."/>
            <person name="Salcher M."/>
            <person name="Ghai R."/>
            <person name="Kavagutti S V."/>
        </authorList>
    </citation>
    <scope>NUCLEOTIDE SEQUENCE</scope>
</reference>
<dbReference type="InterPro" id="IPR000835">
    <property type="entry name" value="HTH_MarR-typ"/>
</dbReference>
<evidence type="ECO:0000259" key="1">
    <source>
        <dbReference type="Pfam" id="PF12802"/>
    </source>
</evidence>
<organism evidence="2">
    <name type="scientific">freshwater metagenome</name>
    <dbReference type="NCBI Taxonomy" id="449393"/>
    <lineage>
        <taxon>unclassified sequences</taxon>
        <taxon>metagenomes</taxon>
        <taxon>ecological metagenomes</taxon>
    </lineage>
</organism>
<dbReference type="InterPro" id="IPR011991">
    <property type="entry name" value="ArsR-like_HTH"/>
</dbReference>
<dbReference type="SUPFAM" id="SSF46785">
    <property type="entry name" value="Winged helix' DNA-binding domain"/>
    <property type="match status" value="1"/>
</dbReference>
<dbReference type="InterPro" id="IPR036390">
    <property type="entry name" value="WH_DNA-bd_sf"/>
</dbReference>
<accession>A0A6J7FAM8</accession>
<dbReference type="Pfam" id="PF12802">
    <property type="entry name" value="MarR_2"/>
    <property type="match status" value="1"/>
</dbReference>
<dbReference type="PANTHER" id="PTHR38600">
    <property type="entry name" value="TRANSCRIPTIONAL REGULATORY PROTEIN"/>
    <property type="match status" value="1"/>
</dbReference>
<dbReference type="CDD" id="cd00090">
    <property type="entry name" value="HTH_ARSR"/>
    <property type="match status" value="1"/>
</dbReference>